<gene>
    <name evidence="1" type="ORF">FWK35_00019779</name>
</gene>
<evidence type="ECO:0000313" key="2">
    <source>
        <dbReference type="Proteomes" id="UP000478052"/>
    </source>
</evidence>
<dbReference type="AlphaFoldDB" id="A0A6G0Y6G4"/>
<name>A0A6G0Y6G4_APHCR</name>
<keyword evidence="2" id="KW-1185">Reference proteome</keyword>
<organism evidence="1 2">
    <name type="scientific">Aphis craccivora</name>
    <name type="common">Cowpea aphid</name>
    <dbReference type="NCBI Taxonomy" id="307492"/>
    <lineage>
        <taxon>Eukaryota</taxon>
        <taxon>Metazoa</taxon>
        <taxon>Ecdysozoa</taxon>
        <taxon>Arthropoda</taxon>
        <taxon>Hexapoda</taxon>
        <taxon>Insecta</taxon>
        <taxon>Pterygota</taxon>
        <taxon>Neoptera</taxon>
        <taxon>Paraneoptera</taxon>
        <taxon>Hemiptera</taxon>
        <taxon>Sternorrhyncha</taxon>
        <taxon>Aphidomorpha</taxon>
        <taxon>Aphidoidea</taxon>
        <taxon>Aphididae</taxon>
        <taxon>Aphidini</taxon>
        <taxon>Aphis</taxon>
        <taxon>Aphis</taxon>
    </lineage>
</organism>
<proteinExistence type="predicted"/>
<reference evidence="1 2" key="1">
    <citation type="submission" date="2019-08" db="EMBL/GenBank/DDBJ databases">
        <title>Whole genome of Aphis craccivora.</title>
        <authorList>
            <person name="Voronova N.V."/>
            <person name="Shulinski R.S."/>
            <person name="Bandarenka Y.V."/>
            <person name="Zhorov D.G."/>
            <person name="Warner D."/>
        </authorList>
    </citation>
    <scope>NUCLEOTIDE SEQUENCE [LARGE SCALE GENOMIC DNA]</scope>
    <source>
        <strain evidence="1">180601</strain>
        <tissue evidence="1">Whole Body</tissue>
    </source>
</reference>
<sequence>MKKYYKQSIRSSRTVHQQMTAAKNNKRNPVQLLIFETTSVTASRNKFLTDLCYALVTINIPFNKQQSTPLKNFLQKNLNQNIPDESTLRKNNLV</sequence>
<dbReference type="EMBL" id="VUJU01005822">
    <property type="protein sequence ID" value="KAF0750153.1"/>
    <property type="molecule type" value="Genomic_DNA"/>
</dbReference>
<dbReference type="Proteomes" id="UP000478052">
    <property type="component" value="Unassembled WGS sequence"/>
</dbReference>
<protein>
    <submittedName>
        <fullName evidence="1">DUF659 domain-containing protein</fullName>
    </submittedName>
</protein>
<comment type="caution">
    <text evidence="1">The sequence shown here is derived from an EMBL/GenBank/DDBJ whole genome shotgun (WGS) entry which is preliminary data.</text>
</comment>
<evidence type="ECO:0000313" key="1">
    <source>
        <dbReference type="EMBL" id="KAF0750153.1"/>
    </source>
</evidence>
<dbReference type="OrthoDB" id="6592644at2759"/>
<accession>A0A6G0Y6G4</accession>